<dbReference type="CDD" id="cd00130">
    <property type="entry name" value="PAS"/>
    <property type="match status" value="2"/>
</dbReference>
<sequence>MGKRICTPSPVATVSSVQQPVEESGVPTMLPPITESVMESMSQGYDASVQQSLKKLCHHSFVITDPHLHGHPIVYVSDAFLHMSGYSAEEVLGRNPKFLQGPDTDRQSIFQIRDAVYEARPCNVVLLNYSKQGWPFQIVLHMAPVFSQSDDRLLHFVGAQIPLVDCCYNLGKHAVQSAPLLSGFQSNTGCLLGQKFSCSIGNSGLTNYLLSLNVALYRTGSCTGLQKKKKMKVAQTVLQLVTHELNKANELKSAPALHSRCLSENADTALCSSLTLALHRIQQSFVISNPRLPGIPVVYASDKFVLLTGYQKDEVLGCNCRFLQGQNTDALVVQQIRDNVKEEKACTVRILNYRKNGQPFWNLLHVAPIRDHTAKIVYFVGVQWELSSEYFQTSNIKPVMGQLGAVGAIKVAVRSLQSPGLRRNCPP</sequence>
<evidence type="ECO:0000256" key="1">
    <source>
        <dbReference type="ARBA" id="ARBA00022543"/>
    </source>
</evidence>
<evidence type="ECO:0000256" key="5">
    <source>
        <dbReference type="ARBA" id="ARBA00022991"/>
    </source>
</evidence>
<dbReference type="InterPro" id="IPR000014">
    <property type="entry name" value="PAS"/>
</dbReference>
<dbReference type="SMART" id="SM00086">
    <property type="entry name" value="PAC"/>
    <property type="match status" value="2"/>
</dbReference>
<keyword evidence="3" id="KW-0285">Flavoprotein</keyword>
<dbReference type="PANTHER" id="PTHR47429">
    <property type="entry name" value="PROTEIN TWIN LOV 1"/>
    <property type="match status" value="1"/>
</dbReference>
<dbReference type="NCBIfam" id="TIGR00229">
    <property type="entry name" value="sensory_box"/>
    <property type="match status" value="2"/>
</dbReference>
<keyword evidence="2" id="KW-0716">Sensory transduction</keyword>
<dbReference type="EMBL" id="KU699778">
    <property type="protein sequence ID" value="AML77671.1"/>
    <property type="molecule type" value="mRNA"/>
</dbReference>
<dbReference type="AlphaFoldDB" id="A0A126WZ53"/>
<evidence type="ECO:0000256" key="4">
    <source>
        <dbReference type="ARBA" id="ARBA00022643"/>
    </source>
</evidence>
<accession>A0A126WZ53</accession>
<dbReference type="PROSITE" id="PS50113">
    <property type="entry name" value="PAC"/>
    <property type="match status" value="1"/>
</dbReference>
<keyword evidence="1" id="KW-0600">Photoreceptor protein</keyword>
<reference evidence="9" key="1">
    <citation type="journal article" date="2016" name="Proc. Natl. Acad. Sci. U.S.A.">
        <title>Functional and topological diversity of LOV domain photoreceptors.</title>
        <authorList>
            <person name="Glantz S.T."/>
            <person name="Carpenter E.J."/>
            <person name="Melkonian M."/>
            <person name="Gardner K.H."/>
            <person name="Boyden E.S."/>
            <person name="Wong G.K."/>
            <person name="Chow B.Y."/>
        </authorList>
    </citation>
    <scope>NUCLEOTIDE SEQUENCE</scope>
    <source>
        <strain evidence="9">KJZG_2013914</strain>
    </source>
</reference>
<evidence type="ECO:0000313" key="9">
    <source>
        <dbReference type="EMBL" id="AML77671.1"/>
    </source>
</evidence>
<dbReference type="PROSITE" id="PS50112">
    <property type="entry name" value="PAS"/>
    <property type="match status" value="2"/>
</dbReference>
<proteinExistence type="evidence at transcript level"/>
<dbReference type="Gene3D" id="3.30.450.20">
    <property type="entry name" value="PAS domain"/>
    <property type="match status" value="2"/>
</dbReference>
<evidence type="ECO:0000256" key="2">
    <source>
        <dbReference type="ARBA" id="ARBA00022606"/>
    </source>
</evidence>
<dbReference type="SUPFAM" id="SSF55785">
    <property type="entry name" value="PYP-like sensor domain (PAS domain)"/>
    <property type="match status" value="2"/>
</dbReference>
<evidence type="ECO:0000256" key="3">
    <source>
        <dbReference type="ARBA" id="ARBA00022630"/>
    </source>
</evidence>
<dbReference type="PANTHER" id="PTHR47429:SF2">
    <property type="entry name" value="PROTEIN TWIN LOV 1"/>
    <property type="match status" value="1"/>
</dbReference>
<dbReference type="InterPro" id="IPR035965">
    <property type="entry name" value="PAS-like_dom_sf"/>
</dbReference>
<evidence type="ECO:0000259" key="7">
    <source>
        <dbReference type="PROSITE" id="PS50112"/>
    </source>
</evidence>
<evidence type="ECO:0000256" key="6">
    <source>
        <dbReference type="ARBA" id="ARBA00023170"/>
    </source>
</evidence>
<dbReference type="Pfam" id="PF13426">
    <property type="entry name" value="PAS_9"/>
    <property type="match status" value="2"/>
</dbReference>
<keyword evidence="4" id="KW-0288">FMN</keyword>
<dbReference type="InterPro" id="IPR001610">
    <property type="entry name" value="PAC"/>
</dbReference>
<keyword evidence="5" id="KW-0157">Chromophore</keyword>
<evidence type="ECO:0000259" key="8">
    <source>
        <dbReference type="PROSITE" id="PS50113"/>
    </source>
</evidence>
<feature type="domain" description="PAS" evidence="7">
    <location>
        <begin position="297"/>
        <end position="317"/>
    </location>
</feature>
<dbReference type="GO" id="GO:0009637">
    <property type="term" value="P:response to blue light"/>
    <property type="evidence" value="ECO:0007669"/>
    <property type="project" value="UniProtKB-ARBA"/>
</dbReference>
<protein>
    <submittedName>
        <fullName evidence="9">Putative LOV domain-containing protein</fullName>
    </submittedName>
</protein>
<name>A0A126WZ53_9MONI</name>
<dbReference type="InterPro" id="IPR000700">
    <property type="entry name" value="PAS-assoc_C"/>
</dbReference>
<dbReference type="GO" id="GO:0005634">
    <property type="term" value="C:nucleus"/>
    <property type="evidence" value="ECO:0007669"/>
    <property type="project" value="TreeGrafter"/>
</dbReference>
<feature type="domain" description="PAS" evidence="7">
    <location>
        <begin position="73"/>
        <end position="95"/>
    </location>
</feature>
<keyword evidence="6" id="KW-0675">Receptor</keyword>
<organism evidence="9">
    <name type="scientific">Asplenium platyneuron</name>
    <dbReference type="NCBI Taxonomy" id="210162"/>
    <lineage>
        <taxon>Eukaryota</taxon>
        <taxon>Viridiplantae</taxon>
        <taxon>Streptophyta</taxon>
        <taxon>Embryophyta</taxon>
        <taxon>Tracheophyta</taxon>
        <taxon>Polypodiopsida</taxon>
        <taxon>Polypodiidae</taxon>
        <taxon>Polypodiales</taxon>
        <taxon>Aspleniineae</taxon>
        <taxon>Aspleniaceae</taxon>
        <taxon>Asplenium</taxon>
    </lineage>
</organism>
<feature type="domain" description="PAC" evidence="8">
    <location>
        <begin position="344"/>
        <end position="398"/>
    </location>
</feature>
<dbReference type="GO" id="GO:0009881">
    <property type="term" value="F:photoreceptor activity"/>
    <property type="evidence" value="ECO:0007669"/>
    <property type="project" value="UniProtKB-KW"/>
</dbReference>